<organism evidence="6 7">
    <name type="scientific">Secundilactobacillus collinoides DSM 20515 = JCM 1123</name>
    <dbReference type="NCBI Taxonomy" id="1423733"/>
    <lineage>
        <taxon>Bacteria</taxon>
        <taxon>Bacillati</taxon>
        <taxon>Bacillota</taxon>
        <taxon>Bacilli</taxon>
        <taxon>Lactobacillales</taxon>
        <taxon>Lactobacillaceae</taxon>
        <taxon>Secundilactobacillus</taxon>
    </lineage>
</organism>
<evidence type="ECO:0000313" key="6">
    <source>
        <dbReference type="EMBL" id="KRM73933.1"/>
    </source>
</evidence>
<dbReference type="AlphaFoldDB" id="A0A0R2B315"/>
<keyword evidence="5" id="KW-0472">Membrane</keyword>
<dbReference type="Proteomes" id="UP000051845">
    <property type="component" value="Unassembled WGS sequence"/>
</dbReference>
<evidence type="ECO:0000256" key="5">
    <source>
        <dbReference type="SAM" id="Phobius"/>
    </source>
</evidence>
<feature type="active site" description="Proton donor/acceptor" evidence="4">
    <location>
        <position position="137"/>
    </location>
</feature>
<evidence type="ECO:0000256" key="3">
    <source>
        <dbReference type="ARBA" id="ARBA00022807"/>
    </source>
</evidence>
<keyword evidence="3" id="KW-0788">Thiol protease</keyword>
<dbReference type="PATRIC" id="fig|1423733.4.peg.943"/>
<dbReference type="GO" id="GO:0006508">
    <property type="term" value="P:proteolysis"/>
    <property type="evidence" value="ECO:0007669"/>
    <property type="project" value="UniProtKB-KW"/>
</dbReference>
<dbReference type="CDD" id="cd06165">
    <property type="entry name" value="Sortase_A"/>
    <property type="match status" value="1"/>
</dbReference>
<reference evidence="6 7" key="1">
    <citation type="journal article" date="2015" name="Genome Announc.">
        <title>Expanding the biotechnology potential of lactobacilli through comparative genomics of 213 strains and associated genera.</title>
        <authorList>
            <person name="Sun Z."/>
            <person name="Harris H.M."/>
            <person name="McCann A."/>
            <person name="Guo C."/>
            <person name="Argimon S."/>
            <person name="Zhang W."/>
            <person name="Yang X."/>
            <person name="Jeffery I.B."/>
            <person name="Cooney J.C."/>
            <person name="Kagawa T.F."/>
            <person name="Liu W."/>
            <person name="Song Y."/>
            <person name="Salvetti E."/>
            <person name="Wrobel A."/>
            <person name="Rasinkangas P."/>
            <person name="Parkhill J."/>
            <person name="Rea M.C."/>
            <person name="O'Sullivan O."/>
            <person name="Ritari J."/>
            <person name="Douillard F.P."/>
            <person name="Paul Ross R."/>
            <person name="Yang R."/>
            <person name="Briner A.E."/>
            <person name="Felis G.E."/>
            <person name="de Vos W.M."/>
            <person name="Barrangou R."/>
            <person name="Klaenhammer T.R."/>
            <person name="Caufield P.W."/>
            <person name="Cui Y."/>
            <person name="Zhang H."/>
            <person name="O'Toole P.W."/>
        </authorList>
    </citation>
    <scope>NUCLEOTIDE SEQUENCE [LARGE SCALE GENOMIC DNA]</scope>
    <source>
        <strain evidence="6 7">DSM 20515</strain>
    </source>
</reference>
<dbReference type="InterPro" id="IPR023365">
    <property type="entry name" value="Sortase_dom-sf"/>
</dbReference>
<sequence length="243" mass="27486">MDQEPKKQPKKRGRRWLYRTLFAVLIVISLGLIFNEQIKNWMVTSYQPKVTAKSVKKNEKKKANFDFRSAKSLNFQTVAKARMNSKKIHVVGEILVPKSGIHLTIGKGVSNTTLALAAGTLRANQKMGHGNYPLAGHHMIKKNVLFSPLYYKTKVGDNIYLTNMKKIYRYKVYRRTFIAATRVDVVNQTKANIVTLVTCDATGAGRLMIRGKLTKTMTYAKAPKAIQKGFAAKFNNHNVFEGY</sequence>
<evidence type="ECO:0000256" key="1">
    <source>
        <dbReference type="ARBA" id="ARBA00022670"/>
    </source>
</evidence>
<dbReference type="InterPro" id="IPR042007">
    <property type="entry name" value="Sortase_A"/>
</dbReference>
<proteinExistence type="predicted"/>
<keyword evidence="2" id="KW-0378">Hydrolase</keyword>
<dbReference type="RefSeq" id="WP_056997353.1">
    <property type="nucleotide sequence ID" value="NZ_AYYR01000112.1"/>
</dbReference>
<comment type="caution">
    <text evidence="6">The sequence shown here is derived from an EMBL/GenBank/DDBJ whole genome shotgun (WGS) entry which is preliminary data.</text>
</comment>
<feature type="active site" description="Acyl-thioester intermediate" evidence="4">
    <location>
        <position position="199"/>
    </location>
</feature>
<dbReference type="SUPFAM" id="SSF63817">
    <property type="entry name" value="Sortase"/>
    <property type="match status" value="1"/>
</dbReference>
<dbReference type="Pfam" id="PF04203">
    <property type="entry name" value="Sortase"/>
    <property type="match status" value="1"/>
</dbReference>
<gene>
    <name evidence="6" type="ORF">FC82_GL000897</name>
</gene>
<keyword evidence="5" id="KW-1133">Transmembrane helix</keyword>
<accession>A0A0R2B315</accession>
<feature type="transmembrane region" description="Helical" evidence="5">
    <location>
        <begin position="16"/>
        <end position="34"/>
    </location>
</feature>
<evidence type="ECO:0000256" key="2">
    <source>
        <dbReference type="ARBA" id="ARBA00022801"/>
    </source>
</evidence>
<keyword evidence="5" id="KW-0812">Transmembrane</keyword>
<dbReference type="STRING" id="33960.TY91_05605"/>
<dbReference type="Gene3D" id="2.40.260.10">
    <property type="entry name" value="Sortase"/>
    <property type="match status" value="1"/>
</dbReference>
<dbReference type="NCBIfam" id="TIGR01076">
    <property type="entry name" value="sortase_fam"/>
    <property type="match status" value="1"/>
</dbReference>
<keyword evidence="1" id="KW-0645">Protease</keyword>
<evidence type="ECO:0000313" key="7">
    <source>
        <dbReference type="Proteomes" id="UP000051845"/>
    </source>
</evidence>
<dbReference type="GO" id="GO:0008234">
    <property type="term" value="F:cysteine-type peptidase activity"/>
    <property type="evidence" value="ECO:0007669"/>
    <property type="project" value="UniProtKB-KW"/>
</dbReference>
<dbReference type="InterPro" id="IPR005754">
    <property type="entry name" value="Sortase"/>
</dbReference>
<name>A0A0R2B315_SECCO</name>
<dbReference type="EMBL" id="AYYR01000112">
    <property type="protein sequence ID" value="KRM73933.1"/>
    <property type="molecule type" value="Genomic_DNA"/>
</dbReference>
<evidence type="ECO:0000256" key="4">
    <source>
        <dbReference type="PIRSR" id="PIRSR605754-1"/>
    </source>
</evidence>
<protein>
    <submittedName>
        <fullName evidence="6">Sortase (Surface protein transpeptidase)</fullName>
    </submittedName>
</protein>